<dbReference type="PANTHER" id="PTHR10226:SF3">
    <property type="entry name" value="A-KINASE ANCHOR PROTEIN 11"/>
    <property type="match status" value="1"/>
</dbReference>
<dbReference type="PANTHER" id="PTHR10226">
    <property type="entry name" value="A KINASE ANCHOR PROTEIN"/>
    <property type="match status" value="1"/>
</dbReference>
<comment type="caution">
    <text evidence="1">The sequence shown here is derived from an EMBL/GenBank/DDBJ whole genome shotgun (WGS) entry which is preliminary data.</text>
</comment>
<sequence>ALCILRHSPTPQISVCSMLGLLARYTAGIRGTSEACHAEDDDTNQSVSSIEEDFVTAFEHLEEDDT</sequence>
<name>A0ABD0QC37_CIRMR</name>
<dbReference type="AlphaFoldDB" id="A0ABD0QC37"/>
<organism evidence="1 2">
    <name type="scientific">Cirrhinus mrigala</name>
    <name type="common">Mrigala</name>
    <dbReference type="NCBI Taxonomy" id="683832"/>
    <lineage>
        <taxon>Eukaryota</taxon>
        <taxon>Metazoa</taxon>
        <taxon>Chordata</taxon>
        <taxon>Craniata</taxon>
        <taxon>Vertebrata</taxon>
        <taxon>Euteleostomi</taxon>
        <taxon>Actinopterygii</taxon>
        <taxon>Neopterygii</taxon>
        <taxon>Teleostei</taxon>
        <taxon>Ostariophysi</taxon>
        <taxon>Cypriniformes</taxon>
        <taxon>Cyprinidae</taxon>
        <taxon>Labeoninae</taxon>
        <taxon>Labeonini</taxon>
        <taxon>Cirrhinus</taxon>
    </lineage>
</organism>
<dbReference type="InterPro" id="IPR008382">
    <property type="entry name" value="SPHK1-interactor_AKAP_110"/>
</dbReference>
<protein>
    <submittedName>
        <fullName evidence="1">Uncharacterized protein</fullName>
    </submittedName>
</protein>
<dbReference type="Proteomes" id="UP001529510">
    <property type="component" value="Unassembled WGS sequence"/>
</dbReference>
<keyword evidence="2" id="KW-1185">Reference proteome</keyword>
<evidence type="ECO:0000313" key="1">
    <source>
        <dbReference type="EMBL" id="KAL0183787.1"/>
    </source>
</evidence>
<feature type="non-terminal residue" evidence="1">
    <location>
        <position position="66"/>
    </location>
</feature>
<evidence type="ECO:0000313" key="2">
    <source>
        <dbReference type="Proteomes" id="UP001529510"/>
    </source>
</evidence>
<proteinExistence type="predicted"/>
<gene>
    <name evidence="1" type="ORF">M9458_019483</name>
</gene>
<accession>A0ABD0QC37</accession>
<dbReference type="EMBL" id="JAMKFB020000009">
    <property type="protein sequence ID" value="KAL0183787.1"/>
    <property type="molecule type" value="Genomic_DNA"/>
</dbReference>
<reference evidence="1 2" key="1">
    <citation type="submission" date="2024-05" db="EMBL/GenBank/DDBJ databases">
        <title>Genome sequencing and assembly of Indian major carp, Cirrhinus mrigala (Hamilton, 1822).</title>
        <authorList>
            <person name="Mohindra V."/>
            <person name="Chowdhury L.M."/>
            <person name="Lal K."/>
            <person name="Jena J.K."/>
        </authorList>
    </citation>
    <scope>NUCLEOTIDE SEQUENCE [LARGE SCALE GENOMIC DNA]</scope>
    <source>
        <strain evidence="1">CM1030</strain>
        <tissue evidence="1">Blood</tissue>
    </source>
</reference>
<feature type="non-terminal residue" evidence="1">
    <location>
        <position position="1"/>
    </location>
</feature>